<dbReference type="EMBL" id="CP010536">
    <property type="protein sequence ID" value="AJG20507.1"/>
    <property type="molecule type" value="Genomic_DNA"/>
</dbReference>
<organism evidence="2 3">
    <name type="scientific">Cupriavidus basilensis</name>
    <dbReference type="NCBI Taxonomy" id="68895"/>
    <lineage>
        <taxon>Bacteria</taxon>
        <taxon>Pseudomonadati</taxon>
        <taxon>Pseudomonadota</taxon>
        <taxon>Betaproteobacteria</taxon>
        <taxon>Burkholderiales</taxon>
        <taxon>Burkholderiaceae</taxon>
        <taxon>Cupriavidus</taxon>
    </lineage>
</organism>
<dbReference type="AlphaFoldDB" id="A0A0C4Y537"/>
<gene>
    <name evidence="2" type="ORF">RR42_m3137</name>
</gene>
<name>A0A0C4Y537_9BURK</name>
<evidence type="ECO:0000313" key="3">
    <source>
        <dbReference type="Proteomes" id="UP000031843"/>
    </source>
</evidence>
<dbReference type="Proteomes" id="UP000031843">
    <property type="component" value="Chromosome main"/>
</dbReference>
<feature type="region of interest" description="Disordered" evidence="1">
    <location>
        <begin position="1"/>
        <end position="29"/>
    </location>
</feature>
<protein>
    <submittedName>
        <fullName evidence="2">Uncharacterized protein</fullName>
    </submittedName>
</protein>
<reference evidence="2 3" key="1">
    <citation type="journal article" date="2015" name="Genome Announc.">
        <title>Complete Genome Sequence of Cupriavidus basilensis 4G11, Isolated from the Oak Ridge Field Research Center Site.</title>
        <authorList>
            <person name="Ray J."/>
            <person name="Waters R.J."/>
            <person name="Skerker J.M."/>
            <person name="Kuehl J.V."/>
            <person name="Price M.N."/>
            <person name="Huang J."/>
            <person name="Chakraborty R."/>
            <person name="Arkin A.P."/>
            <person name="Deutschbauer A."/>
        </authorList>
    </citation>
    <scope>NUCLEOTIDE SEQUENCE [LARGE SCALE GENOMIC DNA]</scope>
    <source>
        <strain evidence="2">4G11</strain>
    </source>
</reference>
<dbReference type="STRING" id="68895.RR42_m3137"/>
<evidence type="ECO:0000256" key="1">
    <source>
        <dbReference type="SAM" id="MobiDB-lite"/>
    </source>
</evidence>
<dbReference type="KEGG" id="cbw:RR42_m3137"/>
<accession>A0A0C4Y537</accession>
<proteinExistence type="predicted"/>
<evidence type="ECO:0000313" key="2">
    <source>
        <dbReference type="EMBL" id="AJG20507.1"/>
    </source>
</evidence>
<keyword evidence="3" id="KW-1185">Reference proteome</keyword>
<sequence>MNPNALHLGQRMSRRSARQRPASGRAPLAGFPVCSRCGASPLHAFAGIE</sequence>